<dbReference type="EMBL" id="OB660485">
    <property type="protein sequence ID" value="CAD7225022.1"/>
    <property type="molecule type" value="Genomic_DNA"/>
</dbReference>
<gene>
    <name evidence="2" type="ORF">CTOB1V02_LOCUS2971</name>
</gene>
<feature type="compositionally biased region" description="Polar residues" evidence="1">
    <location>
        <begin position="170"/>
        <end position="186"/>
    </location>
</feature>
<accession>A0A7R8W530</accession>
<feature type="compositionally biased region" description="Polar residues" evidence="1">
    <location>
        <begin position="151"/>
        <end position="161"/>
    </location>
</feature>
<feature type="region of interest" description="Disordered" evidence="1">
    <location>
        <begin position="151"/>
        <end position="186"/>
    </location>
</feature>
<sequence>MAETKTDIGEPFVETPRSGTEIAVKEEATETADESGATRRLFYSIIPPNNEFNSGKFISKIVKYPEDENFGNPMSAFAMDNDKGTQVILPITEEVSASVSSVVTQTVATNSVGAHTQTHVVKEGIEKCEGTRESGSGDYCDECGQRKTLATTDDNCSQTTPRKAELKVDGTTQTLPKNNASGEEPH</sequence>
<dbReference type="AlphaFoldDB" id="A0A7R8W530"/>
<proteinExistence type="predicted"/>
<reference evidence="2" key="1">
    <citation type="submission" date="2020-11" db="EMBL/GenBank/DDBJ databases">
        <authorList>
            <person name="Tran Van P."/>
        </authorList>
    </citation>
    <scope>NUCLEOTIDE SEQUENCE</scope>
</reference>
<name>A0A7R8W530_9CRUS</name>
<organism evidence="2">
    <name type="scientific">Cyprideis torosa</name>
    <dbReference type="NCBI Taxonomy" id="163714"/>
    <lineage>
        <taxon>Eukaryota</taxon>
        <taxon>Metazoa</taxon>
        <taxon>Ecdysozoa</taxon>
        <taxon>Arthropoda</taxon>
        <taxon>Crustacea</taxon>
        <taxon>Oligostraca</taxon>
        <taxon>Ostracoda</taxon>
        <taxon>Podocopa</taxon>
        <taxon>Podocopida</taxon>
        <taxon>Cytherocopina</taxon>
        <taxon>Cytheroidea</taxon>
        <taxon>Cytherideidae</taxon>
        <taxon>Cyprideis</taxon>
    </lineage>
</organism>
<protein>
    <submittedName>
        <fullName evidence="2">Uncharacterized protein</fullName>
    </submittedName>
</protein>
<evidence type="ECO:0000256" key="1">
    <source>
        <dbReference type="SAM" id="MobiDB-lite"/>
    </source>
</evidence>
<evidence type="ECO:0000313" key="2">
    <source>
        <dbReference type="EMBL" id="CAD7225022.1"/>
    </source>
</evidence>